<sequence length="109" mass="11637">MFARCLVTLGATLMVSACAMTESPPPRDSGPYSPPSRGDDAEDRCGAGRVQDRVGLTYSESLGQALLQESGAGTLRVMRPGHAYTLEYRADRLNVRVDEAETITDIGCG</sequence>
<accession>A0A1G8Z415</accession>
<organism evidence="3 4">
    <name type="scientific">Billgrantia gudaonensis</name>
    <dbReference type="NCBI Taxonomy" id="376427"/>
    <lineage>
        <taxon>Bacteria</taxon>
        <taxon>Pseudomonadati</taxon>
        <taxon>Pseudomonadota</taxon>
        <taxon>Gammaproteobacteria</taxon>
        <taxon>Oceanospirillales</taxon>
        <taxon>Halomonadaceae</taxon>
        <taxon>Billgrantia</taxon>
    </lineage>
</organism>
<protein>
    <submittedName>
        <fullName evidence="3">Peptidase inhibitor I78 family protein</fullName>
    </submittedName>
</protein>
<dbReference type="AlphaFoldDB" id="A0A1G8Z415"/>
<evidence type="ECO:0000256" key="2">
    <source>
        <dbReference type="SAM" id="SignalP"/>
    </source>
</evidence>
<feature type="compositionally biased region" description="Pro residues" evidence="1">
    <location>
        <begin position="23"/>
        <end position="34"/>
    </location>
</feature>
<feature type="signal peptide" evidence="2">
    <location>
        <begin position="1"/>
        <end position="19"/>
    </location>
</feature>
<evidence type="ECO:0000256" key="1">
    <source>
        <dbReference type="SAM" id="MobiDB-lite"/>
    </source>
</evidence>
<dbReference type="Proteomes" id="UP000198525">
    <property type="component" value="Unassembled WGS sequence"/>
</dbReference>
<dbReference type="STRING" id="376427.SAMN04487954_11185"/>
<evidence type="ECO:0000313" key="4">
    <source>
        <dbReference type="Proteomes" id="UP000198525"/>
    </source>
</evidence>
<dbReference type="InterPro" id="IPR021719">
    <property type="entry name" value="Prot_inh_I78"/>
</dbReference>
<dbReference type="PROSITE" id="PS51257">
    <property type="entry name" value="PROKAR_LIPOPROTEIN"/>
    <property type="match status" value="1"/>
</dbReference>
<gene>
    <name evidence="3" type="ORF">SAMN04487954_11185</name>
</gene>
<keyword evidence="4" id="KW-1185">Reference proteome</keyword>
<dbReference type="Pfam" id="PF11720">
    <property type="entry name" value="Inhibitor_I78"/>
    <property type="match status" value="1"/>
</dbReference>
<evidence type="ECO:0000313" key="3">
    <source>
        <dbReference type="EMBL" id="SDK09808.1"/>
    </source>
</evidence>
<reference evidence="3 4" key="1">
    <citation type="submission" date="2016-10" db="EMBL/GenBank/DDBJ databases">
        <authorList>
            <person name="de Groot N.N."/>
        </authorList>
    </citation>
    <scope>NUCLEOTIDE SEQUENCE [LARGE SCALE GENOMIC DNA]</scope>
    <source>
        <strain evidence="3 4">CGMCC 1.6133</strain>
    </source>
</reference>
<dbReference type="EMBL" id="FNES01000011">
    <property type="protein sequence ID" value="SDK09808.1"/>
    <property type="molecule type" value="Genomic_DNA"/>
</dbReference>
<keyword evidence="2" id="KW-0732">Signal</keyword>
<name>A0A1G8Z415_9GAMM</name>
<proteinExistence type="predicted"/>
<dbReference type="Gene3D" id="3.30.10.10">
    <property type="entry name" value="Trypsin Inhibitor V, subunit A"/>
    <property type="match status" value="1"/>
</dbReference>
<feature type="region of interest" description="Disordered" evidence="1">
    <location>
        <begin position="21"/>
        <end position="45"/>
    </location>
</feature>
<feature type="chain" id="PRO_5011432711" evidence="2">
    <location>
        <begin position="20"/>
        <end position="109"/>
    </location>
</feature>
<dbReference type="RefSeq" id="WP_245682255.1">
    <property type="nucleotide sequence ID" value="NZ_FNES01000011.1"/>
</dbReference>